<dbReference type="AlphaFoldDB" id="A0A0H3J375"/>
<dbReference type="PATRIC" id="fig|1262449.3.peg.1682"/>
<evidence type="ECO:0000259" key="1">
    <source>
        <dbReference type="SMART" id="SM00460"/>
    </source>
</evidence>
<dbReference type="InterPro" id="IPR002931">
    <property type="entry name" value="Transglutaminase-like"/>
</dbReference>
<dbReference type="SMART" id="SM00460">
    <property type="entry name" value="TGc"/>
    <property type="match status" value="1"/>
</dbReference>
<dbReference type="Pfam" id="PF08379">
    <property type="entry name" value="Bact_transglu_N"/>
    <property type="match status" value="1"/>
</dbReference>
<dbReference type="Pfam" id="PF01841">
    <property type="entry name" value="Transglut_core"/>
    <property type="match status" value="1"/>
</dbReference>
<dbReference type="SUPFAM" id="SSF54001">
    <property type="entry name" value="Cysteine proteinases"/>
    <property type="match status" value="1"/>
</dbReference>
<dbReference type="Proteomes" id="UP000030905">
    <property type="component" value="Chromosome"/>
</dbReference>
<dbReference type="Gene3D" id="3.10.620.30">
    <property type="match status" value="1"/>
</dbReference>
<reference evidence="3 4" key="3">
    <citation type="journal article" name="Genome Announc.">
        <title>Improved Draft Genome Sequence of Clostridium pasteurianum Strain ATCC 6013 (DSM 525) Using a Hybrid Next-Generation Sequencing Approach.</title>
        <authorList>
            <person name="Pyne M.E."/>
            <person name="Utturkar S."/>
            <person name="Brown S.D."/>
            <person name="Moo-Young M."/>
            <person name="Chung D.A."/>
            <person name="Chou C.P."/>
        </authorList>
    </citation>
    <scope>NUCLEOTIDE SEQUENCE [LARGE SCALE GENOMIC DNA]</scope>
    <source>
        <strain evidence="3 4">ATCC 6013</strain>
    </source>
</reference>
<evidence type="ECO:0000313" key="4">
    <source>
        <dbReference type="Proteomes" id="UP000028042"/>
    </source>
</evidence>
<keyword evidence="5" id="KW-1185">Reference proteome</keyword>
<evidence type="ECO:0000313" key="2">
    <source>
        <dbReference type="EMBL" id="AJA51902.1"/>
    </source>
</evidence>
<dbReference type="EMBL" id="JPGY02000001">
    <property type="protein sequence ID" value="KRU12090.1"/>
    <property type="molecule type" value="Genomic_DNA"/>
</dbReference>
<name>A0A0H3J375_CLOPA</name>
<evidence type="ECO:0000313" key="3">
    <source>
        <dbReference type="EMBL" id="KRU12090.1"/>
    </source>
</evidence>
<accession>A0A0H3J375</accession>
<dbReference type="InterPro" id="IPR038765">
    <property type="entry name" value="Papain-like_cys_pep_sf"/>
</dbReference>
<dbReference type="KEGG" id="cpae:CPAST_c18440"/>
<gene>
    <name evidence="2" type="ORF">CLPA_c18440</name>
    <name evidence="3" type="ORF">CP6013_01337</name>
</gene>
<proteinExistence type="predicted"/>
<dbReference type="PANTHER" id="PTHR33490">
    <property type="entry name" value="BLR5614 PROTEIN-RELATED"/>
    <property type="match status" value="1"/>
</dbReference>
<evidence type="ECO:0000313" key="5">
    <source>
        <dbReference type="Proteomes" id="UP000030905"/>
    </source>
</evidence>
<reference evidence="3" key="2">
    <citation type="submission" date="2015-10" db="EMBL/GenBank/DDBJ databases">
        <title>Improved Draft Genome Sequence of Clostridium pasteurianum Strain ATCC 6013 (DSM 525) Using a Hybrid Next-Generation Sequencing Approach.</title>
        <authorList>
            <person name="Pyne M.E."/>
            <person name="Utturkar S.M."/>
            <person name="Brown S.D."/>
            <person name="Moo-Young M."/>
            <person name="Chung D.A."/>
            <person name="Chou P.C."/>
        </authorList>
    </citation>
    <scope>NUCLEOTIDE SEQUENCE</scope>
    <source>
        <strain evidence="3">ATCC 6013</strain>
    </source>
</reference>
<dbReference type="EMBL" id="CP009268">
    <property type="protein sequence ID" value="AJA51902.1"/>
    <property type="molecule type" value="Genomic_DNA"/>
</dbReference>
<dbReference type="GeneID" id="93074003"/>
<reference evidence="2 5" key="1">
    <citation type="journal article" date="2015" name="Genome Announc.">
        <title>Complete Genome Sequence of the Nitrogen-Fixing and Solvent-Producing Clostridium pasteurianum DSM 525.</title>
        <authorList>
            <person name="Poehlein A."/>
            <person name="Grosse-Honebrink A."/>
            <person name="Zhang Y."/>
            <person name="Minton N.P."/>
            <person name="Daniel R."/>
        </authorList>
    </citation>
    <scope>NUCLEOTIDE SEQUENCE [LARGE SCALE GENOMIC DNA]</scope>
    <source>
        <strain evidence="2">DSM 525</strain>
        <strain evidence="5">DSM 525 / ATCC 6013</strain>
    </source>
</reference>
<organism evidence="2 5">
    <name type="scientific">Clostridium pasteurianum DSM 525 = ATCC 6013</name>
    <dbReference type="NCBI Taxonomy" id="1262449"/>
    <lineage>
        <taxon>Bacteria</taxon>
        <taxon>Bacillati</taxon>
        <taxon>Bacillota</taxon>
        <taxon>Clostridia</taxon>
        <taxon>Eubacteriales</taxon>
        <taxon>Clostridiaceae</taxon>
        <taxon>Clostridium</taxon>
    </lineage>
</organism>
<dbReference type="PANTHER" id="PTHR33490:SF6">
    <property type="entry name" value="SLL1049 PROTEIN"/>
    <property type="match status" value="1"/>
</dbReference>
<feature type="domain" description="Transglutaminase-like" evidence="1">
    <location>
        <begin position="153"/>
        <end position="211"/>
    </location>
</feature>
<dbReference type="Proteomes" id="UP000028042">
    <property type="component" value="Unassembled WGS sequence"/>
</dbReference>
<dbReference type="eggNOG" id="COG1305">
    <property type="taxonomic scope" value="Bacteria"/>
</dbReference>
<protein>
    <submittedName>
        <fullName evidence="2">Transglutaminase domain-containing protein</fullName>
    </submittedName>
</protein>
<dbReference type="RefSeq" id="WP_003444051.1">
    <property type="nucleotide sequence ID" value="NZ_ANZB01000004.1"/>
</dbReference>
<dbReference type="InterPro" id="IPR013589">
    <property type="entry name" value="Bac_transglu_N"/>
</dbReference>
<dbReference type="KEGG" id="cpat:CLPA_c18440"/>
<sequence length="260" mass="30046">MKRYEFSFITKLIFESNIESQHFMLRCLPGDYQFQKIYDEKITISPEAEFSYDRDSFENKTLSGTIKPKHHIFQYKIMGNALLSRYRSSEILDRIFLYETNSTAIGKAMEEFANNIQVEGNIDEKVFAISNAVHNLIEYVPESTNTKTTAKEAFYNRKGVCQDYSHITIAILRYFKIPARYCVGLMEGEGKTHAWVEYYNNGTWYGIDPTNDKFIEYGYIKISSGRDCLDCIVERGCFTSVNKEVKQSIEISAKVGEING</sequence>